<name>A0ABR5HN05_9BURK</name>
<evidence type="ECO:0000313" key="1">
    <source>
        <dbReference type="EMBL" id="KMQ80453.1"/>
    </source>
</evidence>
<comment type="caution">
    <text evidence="1">The sequence shown here is derived from an EMBL/GenBank/DDBJ whole genome shotgun (WGS) entry which is preliminary data.</text>
</comment>
<reference evidence="1 2" key="1">
    <citation type="submission" date="2015-06" db="EMBL/GenBank/DDBJ databases">
        <title>Comparative genomics of Burkholderia leaf nodule symbionts.</title>
        <authorList>
            <person name="Carlier A."/>
            <person name="Eberl L."/>
            <person name="Pinto-Carbo M."/>
        </authorList>
    </citation>
    <scope>NUCLEOTIDE SEQUENCE [LARGE SCALE GENOMIC DNA]</scope>
    <source>
        <strain evidence="1 2">UZHbot3</strain>
    </source>
</reference>
<dbReference type="SUPFAM" id="SSF140736">
    <property type="entry name" value="Rv1873-like"/>
    <property type="match status" value="1"/>
</dbReference>
<dbReference type="EMBL" id="LELG01000087">
    <property type="protein sequence ID" value="KMQ80453.1"/>
    <property type="molecule type" value="Genomic_DNA"/>
</dbReference>
<dbReference type="Pfam" id="PF08837">
    <property type="entry name" value="DUF1810"/>
    <property type="match status" value="1"/>
</dbReference>
<proteinExistence type="predicted"/>
<dbReference type="Proteomes" id="UP000242951">
    <property type="component" value="Unassembled WGS sequence"/>
</dbReference>
<dbReference type="InterPro" id="IPR036287">
    <property type="entry name" value="Rv1873-like_sf"/>
</dbReference>
<keyword evidence="2" id="KW-1185">Reference proteome</keyword>
<evidence type="ECO:0000313" key="2">
    <source>
        <dbReference type="Proteomes" id="UP000242951"/>
    </source>
</evidence>
<dbReference type="InterPro" id="IPR014937">
    <property type="entry name" value="DUF1810"/>
</dbReference>
<protein>
    <submittedName>
        <fullName evidence="1">NTP pyrophosphohydrolase including oxidative damage repair enzyme</fullName>
    </submittedName>
</protein>
<organism evidence="1 2">
    <name type="scientific">Candidatus Burkholderia pumila</name>
    <dbReference type="NCBI Taxonomy" id="1090375"/>
    <lineage>
        <taxon>Bacteria</taxon>
        <taxon>Pseudomonadati</taxon>
        <taxon>Pseudomonadota</taxon>
        <taxon>Betaproteobacteria</taxon>
        <taxon>Burkholderiales</taxon>
        <taxon>Burkholderiaceae</taxon>
        <taxon>Burkholderia</taxon>
    </lineage>
</organism>
<gene>
    <name evidence="1" type="ORF">BPMI_03383</name>
</gene>
<accession>A0ABR5HN05</accession>
<sequence>MSDPFDLQRFVDAQEGVIDDVRAELTAGRKRSHWIWFVFPQIAGLGHSEMAQRYAIQSRTEAEAYLAHPLLGGRLVELTSIVNGWRDRSAHEIFGSPDDIKFHSSMTLFALSAADPAVFDEAAASLLRQPSGRSDRCAHALSVPCWHGRCALLRVQLSRSQTP</sequence>
<dbReference type="Gene3D" id="1.25.40.380">
    <property type="entry name" value="Protein of unknown function DUF1810"/>
    <property type="match status" value="1"/>
</dbReference>